<sequence length="291" mass="34111">MDFFDISTVNFDEGYLNEKFSECNIERSDIFNIEETTILNHNYKSKDQIVSFEFDNGTRRHKVITYDSAQRLYQSKRGGFLSGPEKEEEARLSSNAFKSGMVDSDNFVNRADEWYTNDIDLAFKCNWMKFRQNKHFADELLRTGRKFIVCPRTTTTENDVLQSADTVGKDWPVITAKILMIIREDLRRRAEELLMKRLQFNILSLILAEQILRIYSRQLHLSYHSHLTLFDVSDSKSGTPCNNYNGYCDIFQNFNLIEDEILETNLMVSKSTITNEDRWDKRSTDLAFNNS</sequence>
<dbReference type="Proteomes" id="UP000015104">
    <property type="component" value="Unassembled WGS sequence"/>
</dbReference>
<dbReference type="Gene3D" id="1.10.357.40">
    <property type="entry name" value="YbiA-like"/>
    <property type="match status" value="1"/>
</dbReference>
<organism evidence="2 3">
    <name type="scientific">Tetranychus urticae</name>
    <name type="common">Two-spotted spider mite</name>
    <dbReference type="NCBI Taxonomy" id="32264"/>
    <lineage>
        <taxon>Eukaryota</taxon>
        <taxon>Metazoa</taxon>
        <taxon>Ecdysozoa</taxon>
        <taxon>Arthropoda</taxon>
        <taxon>Chelicerata</taxon>
        <taxon>Arachnida</taxon>
        <taxon>Acari</taxon>
        <taxon>Acariformes</taxon>
        <taxon>Trombidiformes</taxon>
        <taxon>Prostigmata</taxon>
        <taxon>Eleutherengona</taxon>
        <taxon>Raphignathae</taxon>
        <taxon>Tetranychoidea</taxon>
        <taxon>Tetranychidae</taxon>
        <taxon>Tetranychus</taxon>
    </lineage>
</organism>
<reference evidence="3" key="1">
    <citation type="submission" date="2011-08" db="EMBL/GenBank/DDBJ databases">
        <authorList>
            <person name="Rombauts S."/>
        </authorList>
    </citation>
    <scope>NUCLEOTIDE SEQUENCE</scope>
    <source>
        <strain evidence="3">London</strain>
    </source>
</reference>
<dbReference type="AlphaFoldDB" id="T1L1V6"/>
<dbReference type="SUPFAM" id="SSF143990">
    <property type="entry name" value="YbiA-like"/>
    <property type="match status" value="1"/>
</dbReference>
<dbReference type="HOGENOM" id="CLU_083451_0_0_1"/>
<evidence type="ECO:0000313" key="2">
    <source>
        <dbReference type="EnsemblMetazoa" id="tetur32g00990.1"/>
    </source>
</evidence>
<name>T1L1V6_TETUR</name>
<dbReference type="Pfam" id="PF21299">
    <property type="entry name" value="ADAM10_Cys-rich"/>
    <property type="match status" value="1"/>
</dbReference>
<dbReference type="InterPro" id="IPR049038">
    <property type="entry name" value="ADAM10_Cys-rich"/>
</dbReference>
<dbReference type="InterPro" id="IPR037238">
    <property type="entry name" value="YbiA-like_sf"/>
</dbReference>
<evidence type="ECO:0000259" key="1">
    <source>
        <dbReference type="Pfam" id="PF21299"/>
    </source>
</evidence>
<dbReference type="EMBL" id="CAEY01000921">
    <property type="status" value="NOT_ANNOTATED_CDS"/>
    <property type="molecule type" value="Genomic_DNA"/>
</dbReference>
<keyword evidence="3" id="KW-1185">Reference proteome</keyword>
<accession>T1L1V6</accession>
<evidence type="ECO:0000313" key="3">
    <source>
        <dbReference type="Proteomes" id="UP000015104"/>
    </source>
</evidence>
<dbReference type="EnsemblMetazoa" id="tetur32g00990.1">
    <property type="protein sequence ID" value="tetur32g00990.1"/>
    <property type="gene ID" value="tetur32g00990"/>
</dbReference>
<proteinExistence type="predicted"/>
<reference evidence="2" key="2">
    <citation type="submission" date="2015-06" db="UniProtKB">
        <authorList>
            <consortium name="EnsemblMetazoa"/>
        </authorList>
    </citation>
    <scope>IDENTIFICATION</scope>
</reference>
<protein>
    <recommendedName>
        <fullName evidence="1">ADAM10 cysteine-rich domain-containing protein</fullName>
    </recommendedName>
</protein>
<feature type="domain" description="ADAM10 cysteine-rich" evidence="1">
    <location>
        <begin position="235"/>
        <end position="252"/>
    </location>
</feature>